<feature type="domain" description="DUF6533" evidence="2">
    <location>
        <begin position="23"/>
        <end position="67"/>
    </location>
</feature>
<evidence type="ECO:0000256" key="1">
    <source>
        <dbReference type="SAM" id="Phobius"/>
    </source>
</evidence>
<reference evidence="4" key="1">
    <citation type="journal article" date="2014" name="Proc. Natl. Acad. Sci. U.S.A.">
        <title>Extensive sampling of basidiomycete genomes demonstrates inadequacy of the white-rot/brown-rot paradigm for wood decay fungi.</title>
        <authorList>
            <person name="Riley R."/>
            <person name="Salamov A.A."/>
            <person name="Brown D.W."/>
            <person name="Nagy L.G."/>
            <person name="Floudas D."/>
            <person name="Held B.W."/>
            <person name="Levasseur A."/>
            <person name="Lombard V."/>
            <person name="Morin E."/>
            <person name="Otillar R."/>
            <person name="Lindquist E.A."/>
            <person name="Sun H."/>
            <person name="LaButti K.M."/>
            <person name="Schmutz J."/>
            <person name="Jabbour D."/>
            <person name="Luo H."/>
            <person name="Baker S.E."/>
            <person name="Pisabarro A.G."/>
            <person name="Walton J.D."/>
            <person name="Blanchette R.A."/>
            <person name="Henrissat B."/>
            <person name="Martin F."/>
            <person name="Cullen D."/>
            <person name="Hibbett D.S."/>
            <person name="Grigoriev I.V."/>
        </authorList>
    </citation>
    <scope>NUCLEOTIDE SEQUENCE [LARGE SCALE GENOMIC DNA]</scope>
    <source>
        <strain evidence="4">CBS 339.88</strain>
    </source>
</reference>
<evidence type="ECO:0000313" key="4">
    <source>
        <dbReference type="Proteomes" id="UP000027222"/>
    </source>
</evidence>
<feature type="transmembrane region" description="Helical" evidence="1">
    <location>
        <begin position="64"/>
        <end position="83"/>
    </location>
</feature>
<dbReference type="Pfam" id="PF20151">
    <property type="entry name" value="DUF6533"/>
    <property type="match status" value="1"/>
</dbReference>
<feature type="transmembrane region" description="Helical" evidence="1">
    <location>
        <begin position="215"/>
        <end position="241"/>
    </location>
</feature>
<dbReference type="OrthoDB" id="3349377at2759"/>
<dbReference type="EMBL" id="KL142425">
    <property type="protein sequence ID" value="KDR66288.1"/>
    <property type="molecule type" value="Genomic_DNA"/>
</dbReference>
<evidence type="ECO:0000313" key="3">
    <source>
        <dbReference type="EMBL" id="KDR66288.1"/>
    </source>
</evidence>
<keyword evidence="1" id="KW-1133">Transmembrane helix</keyword>
<keyword evidence="4" id="KW-1185">Reference proteome</keyword>
<keyword evidence="1" id="KW-0812">Transmembrane</keyword>
<keyword evidence="1" id="KW-0472">Membrane</keyword>
<feature type="transmembrane region" description="Helical" evidence="1">
    <location>
        <begin position="123"/>
        <end position="142"/>
    </location>
</feature>
<evidence type="ECO:0000259" key="2">
    <source>
        <dbReference type="Pfam" id="PF20151"/>
    </source>
</evidence>
<accession>A0A067SHN0</accession>
<sequence>MSEVASLPKSVVVFYHDTQITRYAQLATGSIIIFDHLITFDEEVTLVWSSAWSITKVLFLTTRYYVLTAMIFDNYAFFVPTLTDSVGHQFLRWQGWTGLFVGMMTQGTLQIRIYAIHLLDKKILALMLVCFTASSATSAWVLGRALSSFTASAIPVSEGLFCVATTWSPHFYTFWIPTLCFESLLCFLALLRGLRMLKFAGFSFYQNRQELMGVLIRDSVLYFLTVGATYFICIIFLALAAPAFWELPVGFSVAFPSILANRMVLNIRRANAKTALFPDIGSLPAS</sequence>
<name>A0A067SHN0_GALM3</name>
<feature type="transmembrane region" description="Helical" evidence="1">
    <location>
        <begin position="95"/>
        <end position="116"/>
    </location>
</feature>
<organism evidence="3 4">
    <name type="scientific">Galerina marginata (strain CBS 339.88)</name>
    <dbReference type="NCBI Taxonomy" id="685588"/>
    <lineage>
        <taxon>Eukaryota</taxon>
        <taxon>Fungi</taxon>
        <taxon>Dikarya</taxon>
        <taxon>Basidiomycota</taxon>
        <taxon>Agaricomycotina</taxon>
        <taxon>Agaricomycetes</taxon>
        <taxon>Agaricomycetidae</taxon>
        <taxon>Agaricales</taxon>
        <taxon>Agaricineae</taxon>
        <taxon>Strophariaceae</taxon>
        <taxon>Galerina</taxon>
    </lineage>
</organism>
<dbReference type="AlphaFoldDB" id="A0A067SHN0"/>
<dbReference type="Proteomes" id="UP000027222">
    <property type="component" value="Unassembled WGS sequence"/>
</dbReference>
<proteinExistence type="predicted"/>
<dbReference type="InterPro" id="IPR045340">
    <property type="entry name" value="DUF6533"/>
</dbReference>
<feature type="transmembrane region" description="Helical" evidence="1">
    <location>
        <begin position="174"/>
        <end position="194"/>
    </location>
</feature>
<feature type="transmembrane region" description="Helical" evidence="1">
    <location>
        <begin position="247"/>
        <end position="265"/>
    </location>
</feature>
<dbReference type="HOGENOM" id="CLU_035509_15_2_1"/>
<protein>
    <recommendedName>
        <fullName evidence="2">DUF6533 domain-containing protein</fullName>
    </recommendedName>
</protein>
<gene>
    <name evidence="3" type="ORF">GALMADRAFT_273672</name>
</gene>